<evidence type="ECO:0000256" key="6">
    <source>
        <dbReference type="ARBA" id="ARBA00023027"/>
    </source>
</evidence>
<dbReference type="PROSITE" id="PS51977">
    <property type="entry name" value="WGR"/>
    <property type="match status" value="1"/>
</dbReference>
<protein>
    <recommendedName>
        <fullName evidence="2">NAD(+) ADP-ribosyltransferase</fullName>
        <ecNumber evidence="2">2.4.2.30</ecNumber>
    </recommendedName>
</protein>
<feature type="domain" description="SAP" evidence="11">
    <location>
        <begin position="2"/>
        <end position="36"/>
    </location>
</feature>
<dbReference type="SMART" id="SM00773">
    <property type="entry name" value="WGR"/>
    <property type="match status" value="1"/>
</dbReference>
<sequence>MASKFKVDELRAELAKRGLDTTGTKPTLVRRLEEAIHEESSRQSTGSSAVPENEKTVSFKDTEELRRMTVKQLREEASRRGVSVSGSKKELIDRLSSAVDDVHDGSDDVQEAGKRKLVTVTKNGAAILDQWLPDDIKANYHLLQCGNEIYDAMLNQTNVGQNNNKFYVIQALEFDGGGKFLVYNRWGRVGAKGGTKISGPYTSQCDAIQEFESKFYDKTKNHWSERKEFVCHPRQYTWLEMDYGQNGEDPSVSYYRVRLRVGLWKAECIS</sequence>
<dbReference type="GO" id="GO:1990404">
    <property type="term" value="F:NAD+-protein mono-ADP-ribosyltransferase activity"/>
    <property type="evidence" value="ECO:0007669"/>
    <property type="project" value="TreeGrafter"/>
</dbReference>
<gene>
    <name evidence="13" type="ORF">CCAM_LOCUS18697</name>
</gene>
<feature type="region of interest" description="Disordered" evidence="10">
    <location>
        <begin position="33"/>
        <end position="60"/>
    </location>
</feature>
<organism evidence="13 14">
    <name type="scientific">Cuscuta campestris</name>
    <dbReference type="NCBI Taxonomy" id="132261"/>
    <lineage>
        <taxon>Eukaryota</taxon>
        <taxon>Viridiplantae</taxon>
        <taxon>Streptophyta</taxon>
        <taxon>Embryophyta</taxon>
        <taxon>Tracheophyta</taxon>
        <taxon>Spermatophyta</taxon>
        <taxon>Magnoliopsida</taxon>
        <taxon>eudicotyledons</taxon>
        <taxon>Gunneridae</taxon>
        <taxon>Pentapetalae</taxon>
        <taxon>asterids</taxon>
        <taxon>lamiids</taxon>
        <taxon>Solanales</taxon>
        <taxon>Convolvulaceae</taxon>
        <taxon>Cuscuteae</taxon>
        <taxon>Cuscuta</taxon>
        <taxon>Cuscuta subgen. Grammica</taxon>
        <taxon>Cuscuta sect. Cleistogrammica</taxon>
    </lineage>
</organism>
<evidence type="ECO:0000256" key="1">
    <source>
        <dbReference type="ARBA" id="ARBA00004123"/>
    </source>
</evidence>
<evidence type="ECO:0000256" key="5">
    <source>
        <dbReference type="ARBA" id="ARBA00022695"/>
    </source>
</evidence>
<dbReference type="SUPFAM" id="SSF68906">
    <property type="entry name" value="SAP domain"/>
    <property type="match status" value="2"/>
</dbReference>
<comment type="similarity">
    <text evidence="8">Belongs to the ARTD/PARP family.</text>
</comment>
<proteinExistence type="inferred from homology"/>
<evidence type="ECO:0000256" key="9">
    <source>
        <dbReference type="ARBA" id="ARBA00033987"/>
    </source>
</evidence>
<evidence type="ECO:0000256" key="8">
    <source>
        <dbReference type="ARBA" id="ARBA00024347"/>
    </source>
</evidence>
<keyword evidence="3" id="KW-0328">Glycosyltransferase</keyword>
<dbReference type="GO" id="GO:0005730">
    <property type="term" value="C:nucleolus"/>
    <property type="evidence" value="ECO:0007669"/>
    <property type="project" value="TreeGrafter"/>
</dbReference>
<name>A0A484LKJ8_9ASTE</name>
<dbReference type="PANTHER" id="PTHR10459:SF60">
    <property type="entry name" value="POLY [ADP-RIBOSE] POLYMERASE 2"/>
    <property type="match status" value="1"/>
</dbReference>
<dbReference type="EMBL" id="OOIL02001580">
    <property type="protein sequence ID" value="VFQ76921.1"/>
    <property type="molecule type" value="Genomic_DNA"/>
</dbReference>
<dbReference type="InterPro" id="IPR003034">
    <property type="entry name" value="SAP_dom"/>
</dbReference>
<reference evidence="13 14" key="1">
    <citation type="submission" date="2018-04" db="EMBL/GenBank/DDBJ databases">
        <authorList>
            <person name="Vogel A."/>
        </authorList>
    </citation>
    <scope>NUCLEOTIDE SEQUENCE [LARGE SCALE GENOMIC DNA]</scope>
</reference>
<keyword evidence="14" id="KW-1185">Reference proteome</keyword>
<evidence type="ECO:0000259" key="11">
    <source>
        <dbReference type="PROSITE" id="PS50800"/>
    </source>
</evidence>
<dbReference type="InterPro" id="IPR036930">
    <property type="entry name" value="WGR_dom_sf"/>
</dbReference>
<dbReference type="SMART" id="SM00513">
    <property type="entry name" value="SAP"/>
    <property type="match status" value="2"/>
</dbReference>
<dbReference type="Pfam" id="PF02037">
    <property type="entry name" value="SAP"/>
    <property type="match status" value="2"/>
</dbReference>
<evidence type="ECO:0000313" key="14">
    <source>
        <dbReference type="Proteomes" id="UP000595140"/>
    </source>
</evidence>
<dbReference type="PANTHER" id="PTHR10459">
    <property type="entry name" value="DNA LIGASE"/>
    <property type="match status" value="1"/>
</dbReference>
<dbReference type="PROSITE" id="PS50800">
    <property type="entry name" value="SAP"/>
    <property type="match status" value="2"/>
</dbReference>
<dbReference type="GO" id="GO:0070212">
    <property type="term" value="P:protein poly-ADP-ribosylation"/>
    <property type="evidence" value="ECO:0007669"/>
    <property type="project" value="TreeGrafter"/>
</dbReference>
<keyword evidence="7" id="KW-0539">Nucleus</keyword>
<evidence type="ECO:0000256" key="2">
    <source>
        <dbReference type="ARBA" id="ARBA00012020"/>
    </source>
</evidence>
<dbReference type="SUPFAM" id="SSF142921">
    <property type="entry name" value="WGR domain-like"/>
    <property type="match status" value="1"/>
</dbReference>
<dbReference type="GO" id="GO:0003950">
    <property type="term" value="F:NAD+ poly-ADP-ribosyltransferase activity"/>
    <property type="evidence" value="ECO:0007669"/>
    <property type="project" value="UniProtKB-EC"/>
</dbReference>
<dbReference type="InterPro" id="IPR008893">
    <property type="entry name" value="WGR_domain"/>
</dbReference>
<dbReference type="Gene3D" id="1.10.720.30">
    <property type="entry name" value="SAP domain"/>
    <property type="match status" value="2"/>
</dbReference>
<dbReference type="GO" id="GO:0016779">
    <property type="term" value="F:nucleotidyltransferase activity"/>
    <property type="evidence" value="ECO:0007669"/>
    <property type="project" value="UniProtKB-KW"/>
</dbReference>
<feature type="domain" description="WGR" evidence="12">
    <location>
        <begin position="139"/>
        <end position="236"/>
    </location>
</feature>
<evidence type="ECO:0000256" key="7">
    <source>
        <dbReference type="ARBA" id="ARBA00023242"/>
    </source>
</evidence>
<evidence type="ECO:0000259" key="12">
    <source>
        <dbReference type="PROSITE" id="PS51977"/>
    </source>
</evidence>
<dbReference type="OrthoDB" id="2017365at2759"/>
<feature type="domain" description="SAP" evidence="11">
    <location>
        <begin position="65"/>
        <end position="99"/>
    </location>
</feature>
<evidence type="ECO:0000256" key="10">
    <source>
        <dbReference type="SAM" id="MobiDB-lite"/>
    </source>
</evidence>
<dbReference type="Pfam" id="PF05406">
    <property type="entry name" value="WGR"/>
    <property type="match status" value="1"/>
</dbReference>
<keyword evidence="4" id="KW-0808">Transferase</keyword>
<keyword evidence="5" id="KW-0548">Nucleotidyltransferase</keyword>
<dbReference type="Proteomes" id="UP000595140">
    <property type="component" value="Unassembled WGS sequence"/>
</dbReference>
<dbReference type="GO" id="GO:0006302">
    <property type="term" value="P:double-strand break repair"/>
    <property type="evidence" value="ECO:0007669"/>
    <property type="project" value="TreeGrafter"/>
</dbReference>
<dbReference type="InterPro" id="IPR050800">
    <property type="entry name" value="ARTD/PARP"/>
</dbReference>
<dbReference type="Gene3D" id="2.20.140.10">
    <property type="entry name" value="WGR domain"/>
    <property type="match status" value="1"/>
</dbReference>
<comment type="subcellular location">
    <subcellularLocation>
        <location evidence="1">Nucleus</location>
    </subcellularLocation>
</comment>
<evidence type="ECO:0000256" key="4">
    <source>
        <dbReference type="ARBA" id="ARBA00022679"/>
    </source>
</evidence>
<dbReference type="EC" id="2.4.2.30" evidence="2"/>
<evidence type="ECO:0000256" key="3">
    <source>
        <dbReference type="ARBA" id="ARBA00022676"/>
    </source>
</evidence>
<dbReference type="AlphaFoldDB" id="A0A484LKJ8"/>
<accession>A0A484LKJ8</accession>
<dbReference type="CDD" id="cd08002">
    <property type="entry name" value="WGR_PARP3_like"/>
    <property type="match status" value="1"/>
</dbReference>
<comment type="catalytic activity">
    <reaction evidence="9">
        <text>NAD(+) + (ADP-D-ribosyl)n-acceptor = nicotinamide + (ADP-D-ribosyl)n+1-acceptor + H(+).</text>
        <dbReference type="EC" id="2.4.2.30"/>
    </reaction>
</comment>
<keyword evidence="6" id="KW-0520">NAD</keyword>
<dbReference type="InterPro" id="IPR036361">
    <property type="entry name" value="SAP_dom_sf"/>
</dbReference>
<dbReference type="FunFam" id="2.20.140.10:FF:000001">
    <property type="entry name" value="Poly [ADP-ribose] polymerase"/>
    <property type="match status" value="1"/>
</dbReference>
<evidence type="ECO:0000313" key="13">
    <source>
        <dbReference type="EMBL" id="VFQ76921.1"/>
    </source>
</evidence>